<evidence type="ECO:0000313" key="3">
    <source>
        <dbReference type="Proteomes" id="UP000478636"/>
    </source>
</evidence>
<protein>
    <submittedName>
        <fullName evidence="2">Uncharacterized protein</fullName>
    </submittedName>
</protein>
<dbReference type="AlphaFoldDB" id="A0A6L7AB65"/>
<dbReference type="RefSeq" id="WP_068851953.1">
    <property type="nucleotide sequence ID" value="NZ_CP016598.1"/>
</dbReference>
<dbReference type="Pfam" id="PF07949">
    <property type="entry name" value="YbbR"/>
    <property type="match status" value="3"/>
</dbReference>
<dbReference type="EMBL" id="WSZI01000015">
    <property type="protein sequence ID" value="MWN21494.1"/>
    <property type="molecule type" value="Genomic_DNA"/>
</dbReference>
<dbReference type="InterPro" id="IPR053154">
    <property type="entry name" value="c-di-AMP_regulator"/>
</dbReference>
<dbReference type="Proteomes" id="UP000478636">
    <property type="component" value="Unassembled WGS sequence"/>
</dbReference>
<comment type="caution">
    <text evidence="2">The sequence shown here is derived from an EMBL/GenBank/DDBJ whole genome shotgun (WGS) entry which is preliminary data.</text>
</comment>
<name>A0A6L7AB65_LEULA</name>
<feature type="region of interest" description="Disordered" evidence="1">
    <location>
        <begin position="317"/>
        <end position="339"/>
    </location>
</feature>
<gene>
    <name evidence="2" type="ORF">GQS40_09195</name>
</gene>
<dbReference type="PANTHER" id="PTHR37804:SF1">
    <property type="entry name" value="CDAA REGULATORY PROTEIN CDAR"/>
    <property type="match status" value="1"/>
</dbReference>
<reference evidence="2 3" key="1">
    <citation type="submission" date="2019-12" db="EMBL/GenBank/DDBJ databases">
        <title>Complete genome sequence of Leuconostoc lactis strain AVN1 provides insights into metabolic potential.</title>
        <authorList>
            <person name="Besrour N."/>
            <person name="Najjari A."/>
            <person name="Fhoula I."/>
            <person name="Jaballah S."/>
            <person name="Klibi N."/>
            <person name="Ouzari H.I."/>
        </authorList>
    </citation>
    <scope>NUCLEOTIDE SEQUENCE [LARGE SCALE GENOMIC DNA]</scope>
    <source>
        <strain evidence="2 3">AVN1</strain>
    </source>
</reference>
<feature type="compositionally biased region" description="Low complexity" evidence="1">
    <location>
        <begin position="322"/>
        <end position="339"/>
    </location>
</feature>
<dbReference type="Gene3D" id="2.170.120.40">
    <property type="entry name" value="YbbR-like domain"/>
    <property type="match status" value="2"/>
</dbReference>
<dbReference type="Gene3D" id="2.170.120.30">
    <property type="match status" value="1"/>
</dbReference>
<evidence type="ECO:0000256" key="1">
    <source>
        <dbReference type="SAM" id="MobiDB-lite"/>
    </source>
</evidence>
<dbReference type="PANTHER" id="PTHR37804">
    <property type="entry name" value="CDAA REGULATORY PROTEIN CDAR"/>
    <property type="match status" value="1"/>
</dbReference>
<sequence>MKKVGQSKIVNLVISLVIAILLSAYVLSTKTASLTSNGSDNFSTLIPEKKATLKVPLNLQFDSDNYVAVGAPATVDVDIEGSGALISATQSRNDIQASADLRGLKPGKHTVTVALRGVNASLTSTVTPQKITVTIAKKAAVTLPVHVNYDQSKIAQGYTVSEVVSDPKRVTISGPKTNVDAVETVAAQVALQSGIKDTVIQVVRLVAYDKDGHVVEVNFDQRSTTVTMVITPADSKKLSLTPTLKNAGSNKYQVTFDPKNVTAYGASDILNAMSDLSVPVDVSQVQGNGTLTVTLPAIAGIVRYDVKSVTAQVTQVMDGDQSSSSSSATSASSSSHSTN</sequence>
<evidence type="ECO:0000313" key="2">
    <source>
        <dbReference type="EMBL" id="MWN21494.1"/>
    </source>
</evidence>
<organism evidence="2 3">
    <name type="scientific">Leuconostoc lactis</name>
    <dbReference type="NCBI Taxonomy" id="1246"/>
    <lineage>
        <taxon>Bacteria</taxon>
        <taxon>Bacillati</taxon>
        <taxon>Bacillota</taxon>
        <taxon>Bacilli</taxon>
        <taxon>Lactobacillales</taxon>
        <taxon>Lactobacillaceae</taxon>
        <taxon>Leuconostoc</taxon>
    </lineage>
</organism>
<dbReference type="InterPro" id="IPR012505">
    <property type="entry name" value="YbbR"/>
</dbReference>
<accession>A0A6L7AB65</accession>
<proteinExistence type="predicted"/>
<dbReference type="KEGG" id="llf:BCR17_06095"/>